<dbReference type="Proteomes" id="UP000051562">
    <property type="component" value="Unassembled WGS sequence"/>
</dbReference>
<organism evidence="2 4">
    <name type="scientific">Bosea thiooxidans</name>
    <dbReference type="NCBI Taxonomy" id="53254"/>
    <lineage>
        <taxon>Bacteria</taxon>
        <taxon>Pseudomonadati</taxon>
        <taxon>Pseudomonadota</taxon>
        <taxon>Alphaproteobacteria</taxon>
        <taxon>Hyphomicrobiales</taxon>
        <taxon>Boseaceae</taxon>
        <taxon>Bosea</taxon>
    </lineage>
</organism>
<reference evidence="2 4" key="1">
    <citation type="submission" date="2015-10" db="EMBL/GenBank/DDBJ databases">
        <title>Draft genome of Bosea thiooxidans.</title>
        <authorList>
            <person name="Wang X."/>
        </authorList>
    </citation>
    <scope>NUCLEOTIDE SEQUENCE [LARGE SCALE GENOMIC DNA]</scope>
    <source>
        <strain evidence="2 4">CGMCC 9174</strain>
    </source>
</reference>
<dbReference type="RefSeq" id="WP_055728452.1">
    <property type="nucleotide sequence ID" value="NZ_FUYX01000008.1"/>
</dbReference>
<evidence type="ECO:0000313" key="4">
    <source>
        <dbReference type="Proteomes" id="UP000051562"/>
    </source>
</evidence>
<dbReference type="EMBL" id="FUYX01000008">
    <property type="protein sequence ID" value="SKB93447.1"/>
    <property type="molecule type" value="Genomic_DNA"/>
</dbReference>
<sequence>MSDKNDRAVGKAAATTPAGHSQPGEIDRFLGAAKRLAPFASGQAGRLVFALDATMSRQPSWDLACSLQGRMFEVAGQSGGLAVQLVYFRGLGECRASGWIGEPERLKGLMSRIACEGGQTQIARVLRHVRDEAKAVPLRAFVFVGDAMEEDVDALAALAGELGLRGIRGFVFQEGFDPAASAAFATIARLTGGAHARFDVGAPASLLELLRGAAAYAAGGREAMLRLAGASPAVKGLIAAMDGERK</sequence>
<dbReference type="STRING" id="53254.SAMN05660750_03085"/>
<evidence type="ECO:0000313" key="2">
    <source>
        <dbReference type="EMBL" id="KQK30228.1"/>
    </source>
</evidence>
<feature type="region of interest" description="Disordered" evidence="1">
    <location>
        <begin position="1"/>
        <end position="24"/>
    </location>
</feature>
<dbReference type="SUPFAM" id="SSF53300">
    <property type="entry name" value="vWA-like"/>
    <property type="match status" value="1"/>
</dbReference>
<keyword evidence="4" id="KW-1185">Reference proteome</keyword>
<evidence type="ECO:0000313" key="5">
    <source>
        <dbReference type="Proteomes" id="UP000190130"/>
    </source>
</evidence>
<evidence type="ECO:0000256" key="1">
    <source>
        <dbReference type="SAM" id="MobiDB-lite"/>
    </source>
</evidence>
<accession>A0A0Q3L0P4</accession>
<dbReference type="Proteomes" id="UP000190130">
    <property type="component" value="Unassembled WGS sequence"/>
</dbReference>
<gene>
    <name evidence="2" type="ORF">ARD30_14360</name>
    <name evidence="3" type="ORF">SAMN05660750_03085</name>
</gene>
<evidence type="ECO:0008006" key="6">
    <source>
        <dbReference type="Google" id="ProtNLM"/>
    </source>
</evidence>
<reference evidence="3 5" key="2">
    <citation type="submission" date="2017-02" db="EMBL/GenBank/DDBJ databases">
        <authorList>
            <person name="Peterson S.W."/>
        </authorList>
    </citation>
    <scope>NUCLEOTIDE SEQUENCE [LARGE SCALE GENOMIC DNA]</scope>
    <source>
        <strain evidence="3 5">DSM 9653</strain>
    </source>
</reference>
<dbReference type="EMBL" id="LMAR01000039">
    <property type="protein sequence ID" value="KQK30228.1"/>
    <property type="molecule type" value="Genomic_DNA"/>
</dbReference>
<name>A0A0Q3L0P4_9HYPH</name>
<dbReference type="AlphaFoldDB" id="A0A0Q3L0P4"/>
<protein>
    <recommendedName>
        <fullName evidence="6">VWA domain-containing protein</fullName>
    </recommendedName>
</protein>
<proteinExistence type="predicted"/>
<dbReference type="OrthoDB" id="5430236at2"/>
<evidence type="ECO:0000313" key="3">
    <source>
        <dbReference type="EMBL" id="SKB93447.1"/>
    </source>
</evidence>
<dbReference type="InterPro" id="IPR036465">
    <property type="entry name" value="vWFA_dom_sf"/>
</dbReference>